<name>A0A8J6E393_9EUKA</name>
<dbReference type="AlphaFoldDB" id="A0A8J6E393"/>
<dbReference type="InterPro" id="IPR000953">
    <property type="entry name" value="Chromo/chromo_shadow_dom"/>
</dbReference>
<dbReference type="CDD" id="cd00024">
    <property type="entry name" value="CD_CSD"/>
    <property type="match status" value="1"/>
</dbReference>
<feature type="domain" description="Chromo" evidence="1">
    <location>
        <begin position="156"/>
        <end position="215"/>
    </location>
</feature>
<dbReference type="OrthoDB" id="433924at2759"/>
<proteinExistence type="predicted"/>
<dbReference type="Pfam" id="PF00385">
    <property type="entry name" value="Chromo"/>
    <property type="match status" value="1"/>
</dbReference>
<sequence>MPRQPTRLSPAEKLFGSNMAVPEKLYVTENSTAAARTSHLLAAEAATQLAKARVLAMREDALAKASTTRTEILSRFVLVKYPSRPPNKLSPGWRGPMRRVSSVKQSGVVVAYMVKDLGQPGAEPIRVDASRVRKFVPGTLSEEQIKQVAAAGVEEWYIDRISKSRGTGSVSKREYLVHWQGFEDSEATWEPYRSLRDAAALDDFLSSAQAKSEGL</sequence>
<keyword evidence="3" id="KW-1185">Reference proteome</keyword>
<protein>
    <submittedName>
        <fullName evidence="2">Chromo (CHRromatin Organization MOdifier) domain</fullName>
    </submittedName>
</protein>
<dbReference type="SMART" id="SM00298">
    <property type="entry name" value="CHROMO"/>
    <property type="match status" value="1"/>
</dbReference>
<dbReference type="SUPFAM" id="SSF54160">
    <property type="entry name" value="Chromo domain-like"/>
    <property type="match status" value="1"/>
</dbReference>
<dbReference type="PROSITE" id="PS50013">
    <property type="entry name" value="CHROMO_2"/>
    <property type="match status" value="1"/>
</dbReference>
<organism evidence="2 3">
    <name type="scientific">Carpediemonas membranifera</name>
    <dbReference type="NCBI Taxonomy" id="201153"/>
    <lineage>
        <taxon>Eukaryota</taxon>
        <taxon>Metamonada</taxon>
        <taxon>Carpediemonas-like organisms</taxon>
        <taxon>Carpediemonas</taxon>
    </lineage>
</organism>
<reference evidence="2" key="1">
    <citation type="submission" date="2021-05" db="EMBL/GenBank/DDBJ databases">
        <title>A free-living protist that lacks canonical eukaryotic 1 DNA replication and segregation systems.</title>
        <authorList>
            <person name="Salas-Leiva D.E."/>
            <person name="Tromer E.C."/>
            <person name="Curtis B.A."/>
            <person name="Jerlstrom-Hultqvist J."/>
            <person name="Kolisko M."/>
            <person name="Yi Z."/>
            <person name="Salas-Leiva J.S."/>
            <person name="Gallot-Lavallee L."/>
            <person name="Kops G.J.P.L."/>
            <person name="Archibald J.M."/>
            <person name="Simpson A.G.B."/>
            <person name="Roger A.J."/>
        </authorList>
    </citation>
    <scope>NUCLEOTIDE SEQUENCE</scope>
    <source>
        <strain evidence="2">BICM</strain>
    </source>
</reference>
<evidence type="ECO:0000313" key="2">
    <source>
        <dbReference type="EMBL" id="KAG9395321.1"/>
    </source>
</evidence>
<comment type="caution">
    <text evidence="2">The sequence shown here is derived from an EMBL/GenBank/DDBJ whole genome shotgun (WGS) entry which is preliminary data.</text>
</comment>
<evidence type="ECO:0000313" key="3">
    <source>
        <dbReference type="Proteomes" id="UP000717585"/>
    </source>
</evidence>
<dbReference type="EMBL" id="JAHDYR010000012">
    <property type="protein sequence ID" value="KAG9395321.1"/>
    <property type="molecule type" value="Genomic_DNA"/>
</dbReference>
<dbReference type="Proteomes" id="UP000717585">
    <property type="component" value="Unassembled WGS sequence"/>
</dbReference>
<evidence type="ECO:0000259" key="1">
    <source>
        <dbReference type="PROSITE" id="PS50013"/>
    </source>
</evidence>
<gene>
    <name evidence="2" type="ORF">J8273_0554</name>
</gene>
<dbReference type="Gene3D" id="2.40.50.40">
    <property type="match status" value="1"/>
</dbReference>
<dbReference type="InterPro" id="IPR023780">
    <property type="entry name" value="Chromo_domain"/>
</dbReference>
<accession>A0A8J6E393</accession>
<dbReference type="InterPro" id="IPR016197">
    <property type="entry name" value="Chromo-like_dom_sf"/>
</dbReference>